<protein>
    <submittedName>
        <fullName evidence="1">Uncharacterized protein</fullName>
    </submittedName>
</protein>
<sequence length="46" mass="5301">MQSVRGGFHFQVHLLFLSILFLYESILLSSRETCHGELIQNYSQTG</sequence>
<dbReference type="HOGENOM" id="CLU_3179016_0_0_6"/>
<proteinExistence type="predicted"/>
<dbReference type="AlphaFoldDB" id="N9PVI8"/>
<dbReference type="EMBL" id="APRW01000009">
    <property type="protein sequence ID" value="ENX21701.1"/>
    <property type="molecule type" value="Genomic_DNA"/>
</dbReference>
<name>N9PVI8_9GAMM</name>
<comment type="caution">
    <text evidence="1">The sequence shown here is derived from an EMBL/GenBank/DDBJ whole genome shotgun (WGS) entry which is preliminary data.</text>
</comment>
<gene>
    <name evidence="1" type="ORF">F892_00939</name>
</gene>
<keyword evidence="2" id="KW-1185">Reference proteome</keyword>
<evidence type="ECO:0000313" key="2">
    <source>
        <dbReference type="Proteomes" id="UP000013173"/>
    </source>
</evidence>
<evidence type="ECO:0000313" key="1">
    <source>
        <dbReference type="EMBL" id="ENX21701.1"/>
    </source>
</evidence>
<accession>N9PVI8</accession>
<organism evidence="1 2">
    <name type="scientific">Acinetobacter vivianii</name>
    <dbReference type="NCBI Taxonomy" id="1776742"/>
    <lineage>
        <taxon>Bacteria</taxon>
        <taxon>Pseudomonadati</taxon>
        <taxon>Pseudomonadota</taxon>
        <taxon>Gammaproteobacteria</taxon>
        <taxon>Moraxellales</taxon>
        <taxon>Moraxellaceae</taxon>
        <taxon>Acinetobacter</taxon>
    </lineage>
</organism>
<reference evidence="1 2" key="1">
    <citation type="submission" date="2013-02" db="EMBL/GenBank/DDBJ databases">
        <title>The Genome Sequence of Acinetobacter sp. NIPH 2168.</title>
        <authorList>
            <consortium name="The Broad Institute Genome Sequencing Platform"/>
            <consortium name="The Broad Institute Genome Sequencing Center for Infectious Disease"/>
            <person name="Cerqueira G."/>
            <person name="Feldgarden M."/>
            <person name="Courvalin P."/>
            <person name="Perichon B."/>
            <person name="Grillot-Courvalin C."/>
            <person name="Clermont D."/>
            <person name="Rocha E."/>
            <person name="Yoon E.-J."/>
            <person name="Nemec A."/>
            <person name="Walker B."/>
            <person name="Young S.K."/>
            <person name="Zeng Q."/>
            <person name="Gargeya S."/>
            <person name="Fitzgerald M."/>
            <person name="Haas B."/>
            <person name="Abouelleil A."/>
            <person name="Alvarado L."/>
            <person name="Arachchi H.M."/>
            <person name="Berlin A.M."/>
            <person name="Chapman S.B."/>
            <person name="Dewar J."/>
            <person name="Goldberg J."/>
            <person name="Griggs A."/>
            <person name="Gujja S."/>
            <person name="Hansen M."/>
            <person name="Howarth C."/>
            <person name="Imamovic A."/>
            <person name="Larimer J."/>
            <person name="McCowan C."/>
            <person name="Murphy C."/>
            <person name="Neiman D."/>
            <person name="Pearson M."/>
            <person name="Priest M."/>
            <person name="Roberts A."/>
            <person name="Saif S."/>
            <person name="Shea T."/>
            <person name="Sisk P."/>
            <person name="Sykes S."/>
            <person name="Wortman J."/>
            <person name="Nusbaum C."/>
            <person name="Birren B."/>
        </authorList>
    </citation>
    <scope>NUCLEOTIDE SEQUENCE [LARGE SCALE GENOMIC DNA]</scope>
    <source>
        <strain evidence="1 2">NIPH 2168</strain>
    </source>
</reference>
<dbReference type="Proteomes" id="UP000013173">
    <property type="component" value="Unassembled WGS sequence"/>
</dbReference>